<gene>
    <name evidence="3" type="ORF">ULVI_02685</name>
</gene>
<dbReference type="Pfam" id="PF13583">
    <property type="entry name" value="Reprolysin_4"/>
    <property type="match status" value="1"/>
</dbReference>
<dbReference type="Gene3D" id="3.40.390.10">
    <property type="entry name" value="Collagenase (Catalytic Domain)"/>
    <property type="match status" value="1"/>
</dbReference>
<reference evidence="3 4" key="1">
    <citation type="submission" date="2016-02" db="EMBL/GenBank/DDBJ databases">
        <title>Ulvibacter sp. LPB0005, isolated from Thais luteostoma.</title>
        <authorList>
            <person name="Shin S.-K."/>
            <person name="Yi H."/>
        </authorList>
    </citation>
    <scope>NUCLEOTIDE SEQUENCE [LARGE SCALE GENOMIC DNA]</scope>
    <source>
        <strain evidence="3 4">LPB0005</strain>
    </source>
</reference>
<accession>A0A167II13</accession>
<evidence type="ECO:0000256" key="1">
    <source>
        <dbReference type="ARBA" id="ARBA00022729"/>
    </source>
</evidence>
<name>A0A167II13_9FLAO</name>
<organism evidence="3 4">
    <name type="scientific">Cochleicola gelatinilyticus</name>
    <dbReference type="NCBI Taxonomy" id="1763537"/>
    <lineage>
        <taxon>Bacteria</taxon>
        <taxon>Pseudomonadati</taxon>
        <taxon>Bacteroidota</taxon>
        <taxon>Flavobacteriia</taxon>
        <taxon>Flavobacteriales</taxon>
        <taxon>Flavobacteriaceae</taxon>
        <taxon>Cochleicola</taxon>
    </lineage>
</organism>
<dbReference type="InterPro" id="IPR026444">
    <property type="entry name" value="Secre_tail"/>
</dbReference>
<dbReference type="NCBIfam" id="TIGR04183">
    <property type="entry name" value="Por_Secre_tail"/>
    <property type="match status" value="1"/>
</dbReference>
<dbReference type="Gene3D" id="2.60.40.10">
    <property type="entry name" value="Immunoglobulins"/>
    <property type="match status" value="1"/>
</dbReference>
<evidence type="ECO:0000259" key="2">
    <source>
        <dbReference type="Pfam" id="PF18962"/>
    </source>
</evidence>
<dbReference type="InterPro" id="IPR013783">
    <property type="entry name" value="Ig-like_fold"/>
</dbReference>
<keyword evidence="4" id="KW-1185">Reference proteome</keyword>
<evidence type="ECO:0000313" key="4">
    <source>
        <dbReference type="Proteomes" id="UP000077013"/>
    </source>
</evidence>
<dbReference type="Proteomes" id="UP000077013">
    <property type="component" value="Unassembled WGS sequence"/>
</dbReference>
<dbReference type="SUPFAM" id="SSF55486">
    <property type="entry name" value="Metalloproteases ('zincins'), catalytic domain"/>
    <property type="match status" value="1"/>
</dbReference>
<proteinExistence type="predicted"/>
<dbReference type="GO" id="GO:0008237">
    <property type="term" value="F:metallopeptidase activity"/>
    <property type="evidence" value="ECO:0007669"/>
    <property type="project" value="InterPro"/>
</dbReference>
<dbReference type="AlphaFoldDB" id="A0A167II13"/>
<dbReference type="STRING" id="1763537.ULVI_02685"/>
<evidence type="ECO:0000313" key="3">
    <source>
        <dbReference type="EMBL" id="OAB79673.1"/>
    </source>
</evidence>
<dbReference type="EMBL" id="LRXL01000026">
    <property type="protein sequence ID" value="OAB79673.1"/>
    <property type="molecule type" value="Genomic_DNA"/>
</dbReference>
<feature type="domain" description="Secretion system C-terminal sorting" evidence="2">
    <location>
        <begin position="654"/>
        <end position="728"/>
    </location>
</feature>
<keyword evidence="1" id="KW-0732">Signal</keyword>
<protein>
    <recommendedName>
        <fullName evidence="2">Secretion system C-terminal sorting domain-containing protein</fullName>
    </recommendedName>
</protein>
<comment type="caution">
    <text evidence="3">The sequence shown here is derived from an EMBL/GenBank/DDBJ whole genome shotgun (WGS) entry which is preliminary data.</text>
</comment>
<dbReference type="InterPro" id="IPR024079">
    <property type="entry name" value="MetalloPept_cat_dom_sf"/>
</dbReference>
<dbReference type="Pfam" id="PF18962">
    <property type="entry name" value="Por_Secre_tail"/>
    <property type="match status" value="1"/>
</dbReference>
<sequence length="731" mass="78901">MGMAAQNSSFWTAVSENDVASQQLQQRVSTPADYELFRLNSENLSAALHTAPQRSEVATSNVIIQLPNENGELQNFKVARADVLSEGLRARFPNIGSYVAQGIDDPTAIARFSYSTIGLHVMITSGVRGTYYMDPYTADNSTYIGYSRRDVSQTENNFACLIDDNEGPELDAALFNADDGMLRTYRLAIGATGEYSQFHLNQQGVPSTATDEVKKEAVLSAMNVTMTRVNGLFERDAALTMIIIDNNTDIIFLNASSDPYTNNSAFALLDENQETCDDIIGSENYDIGHVFSTGGGGVAQLNSPCTTSKARGVTGTNSPINDPFDVDYVAHEMGHQWGATHTFNNSCGGNRTNSTAYEPGSGSTIMAYAGICGPNVQNASDDYFHAASINQMWNNISAGSGSTCAMLSETMNAAPIADAGENYVIPPSTPFVLTGTGTDSDGDALTYCWEQYDNQIATMPPSTSSTVGPTFRSLDPSTDTQRFFPDFERVLLNGSTGTTWERLPAVSRIMRFRLTVRDNVAGGAGTASDNTIITVNDTDGPFAVTSPTATAEWQINSTQTVTWDVAGTDSAPFNTPTVDILLSVNNGESFDFQLATGVSNNGSADITVPDIPFTDEAKIMVRSVDNVFYALNAGQFDIDPSLSAEEFAFDNFALWPNPANGTFNLSFIPESSDKVEVALYDIRGRVISQQTFENVSGTFSESFDASKLNTGMYFVKITNGDKQLTSKLMKN</sequence>